<name>A0ABX3HNQ1_PAEBO</name>
<evidence type="ECO:0000256" key="1">
    <source>
        <dbReference type="SAM" id="SignalP"/>
    </source>
</evidence>
<feature type="chain" id="PRO_5045500933" evidence="1">
    <location>
        <begin position="24"/>
        <end position="267"/>
    </location>
</feature>
<evidence type="ECO:0000313" key="2">
    <source>
        <dbReference type="EMBL" id="OMD51775.1"/>
    </source>
</evidence>
<protein>
    <submittedName>
        <fullName evidence="2">Uncharacterized protein</fullName>
    </submittedName>
</protein>
<dbReference type="EMBL" id="MPTB01000004">
    <property type="protein sequence ID" value="OMD51775.1"/>
    <property type="molecule type" value="Genomic_DNA"/>
</dbReference>
<reference evidence="2 3" key="1">
    <citation type="submission" date="2016-10" db="EMBL/GenBank/DDBJ databases">
        <title>Paenibacillus species isolates.</title>
        <authorList>
            <person name="Beno S.M."/>
        </authorList>
    </citation>
    <scope>NUCLEOTIDE SEQUENCE [LARGE SCALE GENOMIC DNA]</scope>
    <source>
        <strain evidence="2 3">FSL H7-0744</strain>
    </source>
</reference>
<feature type="signal peptide" evidence="1">
    <location>
        <begin position="1"/>
        <end position="23"/>
    </location>
</feature>
<proteinExistence type="predicted"/>
<gene>
    <name evidence="2" type="ORF">BSK56_03860</name>
</gene>
<organism evidence="2 3">
    <name type="scientific">Paenibacillus borealis</name>
    <dbReference type="NCBI Taxonomy" id="160799"/>
    <lineage>
        <taxon>Bacteria</taxon>
        <taxon>Bacillati</taxon>
        <taxon>Bacillota</taxon>
        <taxon>Bacilli</taxon>
        <taxon>Bacillales</taxon>
        <taxon>Paenibacillaceae</taxon>
        <taxon>Paenibacillus</taxon>
    </lineage>
</organism>
<evidence type="ECO:0000313" key="3">
    <source>
        <dbReference type="Proteomes" id="UP000187412"/>
    </source>
</evidence>
<dbReference type="Proteomes" id="UP000187412">
    <property type="component" value="Unassembled WGS sequence"/>
</dbReference>
<accession>A0ABX3HNQ1</accession>
<keyword evidence="3" id="KW-1185">Reference proteome</keyword>
<sequence length="267" mass="29588">MKRILLVLLLIVCFASTASVASAEDTGDGFRSAITQKDFQETVVGGQAKLKIPSASNLNPIKDKILAEYFITINSKNGVTFDGGVIYDGDEWELVIFGHSGWWPKSLPNITGKTVDLKFGGEVDNRGEYIVKLTLTVDGTNYSISLDKNSIAGDAPLGWLAENPYYAGLNTVGYELNLVPKAEYASTFYHKLTNTNSTKRAYFYGAEFSIAVPIKKAGGTLDLSKFSWIHKKNSDDAQYTQPLVDQIVYDTYNQTYLYTTMDFNYIP</sequence>
<dbReference type="RefSeq" id="WP_076109420.1">
    <property type="nucleotide sequence ID" value="NZ_MPTB01000004.1"/>
</dbReference>
<comment type="caution">
    <text evidence="2">The sequence shown here is derived from an EMBL/GenBank/DDBJ whole genome shotgun (WGS) entry which is preliminary data.</text>
</comment>
<keyword evidence="1" id="KW-0732">Signal</keyword>